<reference evidence="1" key="1">
    <citation type="journal article" date="2020" name="Nature">
        <title>Giant virus diversity and host interactions through global metagenomics.</title>
        <authorList>
            <person name="Schulz F."/>
            <person name="Roux S."/>
            <person name="Paez-Espino D."/>
            <person name="Jungbluth S."/>
            <person name="Walsh D.A."/>
            <person name="Denef V.J."/>
            <person name="McMahon K.D."/>
            <person name="Konstantinidis K.T."/>
            <person name="Eloe-Fadrosh E.A."/>
            <person name="Kyrpides N.C."/>
            <person name="Woyke T."/>
        </authorList>
    </citation>
    <scope>NUCLEOTIDE SEQUENCE</scope>
    <source>
        <strain evidence="1">GVMAG-M-3300023174-5</strain>
    </source>
</reference>
<organism evidence="1">
    <name type="scientific">viral metagenome</name>
    <dbReference type="NCBI Taxonomy" id="1070528"/>
    <lineage>
        <taxon>unclassified sequences</taxon>
        <taxon>metagenomes</taxon>
        <taxon>organismal metagenomes</taxon>
    </lineage>
</organism>
<dbReference type="EMBL" id="MN739669">
    <property type="protein sequence ID" value="QHT19796.1"/>
    <property type="molecule type" value="Genomic_DNA"/>
</dbReference>
<accession>A0A6C0DS56</accession>
<evidence type="ECO:0000313" key="1">
    <source>
        <dbReference type="EMBL" id="QHT19796.1"/>
    </source>
</evidence>
<name>A0A6C0DS56_9ZZZZ</name>
<protein>
    <submittedName>
        <fullName evidence="1">Uncharacterized protein</fullName>
    </submittedName>
</protein>
<proteinExistence type="predicted"/>
<dbReference type="AlphaFoldDB" id="A0A6C0DS56"/>
<sequence length="342" mass="35658">MKNQALFLFLILLAGLILCSFLGGNCQREGFEISTYTGVNSGKQAPVYNGGILGGQGNLYLGSGADVQNTKYDNYNHHSGTSYPTMYYGPNGGTAKLVNSNGVYSVIVTDGSGNASTYTINTNNNTTTNTNINTNTNTASTKTTGANGSTTTYYGPNGGKASIVNTNGATAIQVVDSNGNATTYVSQNPQTYNPSYDNTNSNVTYSSGTNYQSAYAQGPYGGSAGYVQGPAGNSVGYVQGPAGNTAVATNPYYSTMPRGVPGSQIPSGQEDLYILKSEIVPPVCPACPTSTACPRQEPCPACPPCGRCPEPSFECKKVPNYNSISSEYMPVPVLNSFSSFGM</sequence>